<dbReference type="WBParaSite" id="SRDH1_96160.1">
    <property type="protein sequence ID" value="SRDH1_96160.1"/>
    <property type="gene ID" value="SRDH1_96160"/>
</dbReference>
<dbReference type="PANTHER" id="PTHR10972">
    <property type="entry name" value="OXYSTEROL-BINDING PROTEIN-RELATED"/>
    <property type="match status" value="1"/>
</dbReference>
<dbReference type="GO" id="GO:0120009">
    <property type="term" value="P:intermembrane lipid transfer"/>
    <property type="evidence" value="ECO:0007669"/>
    <property type="project" value="UniProtKB-ARBA"/>
</dbReference>
<evidence type="ECO:0000256" key="2">
    <source>
        <dbReference type="ARBA" id="ARBA00023121"/>
    </source>
</evidence>
<dbReference type="PROSITE" id="PS01013">
    <property type="entry name" value="OSBP"/>
    <property type="match status" value="1"/>
</dbReference>
<evidence type="ECO:0000313" key="6">
    <source>
        <dbReference type="Proteomes" id="UP000050792"/>
    </source>
</evidence>
<evidence type="ECO:0000313" key="7">
    <source>
        <dbReference type="WBParaSite" id="SRDH1_96160.1"/>
    </source>
</evidence>
<dbReference type="InterPro" id="IPR018494">
    <property type="entry name" value="Oxysterol-bd_CS"/>
</dbReference>
<dbReference type="Proteomes" id="UP000050792">
    <property type="component" value="Unassembled WGS sequence"/>
</dbReference>
<dbReference type="Pfam" id="PF01237">
    <property type="entry name" value="Oxysterol_BP"/>
    <property type="match status" value="2"/>
</dbReference>
<dbReference type="PANTHER" id="PTHR10972:SF209">
    <property type="entry name" value="OXYSTEROL-BINDING PROTEIN"/>
    <property type="match status" value="1"/>
</dbReference>
<organism evidence="6 7">
    <name type="scientific">Schistosoma rodhaini</name>
    <dbReference type="NCBI Taxonomy" id="6188"/>
    <lineage>
        <taxon>Eukaryota</taxon>
        <taxon>Metazoa</taxon>
        <taxon>Spiralia</taxon>
        <taxon>Lophotrochozoa</taxon>
        <taxon>Platyhelminthes</taxon>
        <taxon>Trematoda</taxon>
        <taxon>Digenea</taxon>
        <taxon>Strigeidida</taxon>
        <taxon>Schistosomatoidea</taxon>
        <taxon>Schistosomatidae</taxon>
        <taxon>Schistosoma</taxon>
    </lineage>
</organism>
<evidence type="ECO:0000256" key="3">
    <source>
        <dbReference type="RuleBase" id="RU003844"/>
    </source>
</evidence>
<feature type="region of interest" description="Disordered" evidence="5">
    <location>
        <begin position="323"/>
        <end position="344"/>
    </location>
</feature>
<dbReference type="GO" id="GO:0032934">
    <property type="term" value="F:sterol binding"/>
    <property type="evidence" value="ECO:0007669"/>
    <property type="project" value="TreeGrafter"/>
</dbReference>
<evidence type="ECO:0000256" key="1">
    <source>
        <dbReference type="ARBA" id="ARBA00008842"/>
    </source>
</evidence>
<dbReference type="SUPFAM" id="SSF144000">
    <property type="entry name" value="Oxysterol-binding protein-like"/>
    <property type="match status" value="1"/>
</dbReference>
<dbReference type="Gene3D" id="2.40.160.120">
    <property type="match status" value="1"/>
</dbReference>
<keyword evidence="6" id="KW-1185">Reference proteome</keyword>
<reference evidence="6" key="1">
    <citation type="submission" date="2022-06" db="EMBL/GenBank/DDBJ databases">
        <authorList>
            <person name="Berger JAMES D."/>
            <person name="Berger JAMES D."/>
        </authorList>
    </citation>
    <scope>NUCLEOTIDE SEQUENCE [LARGE SCALE GENOMIC DNA]</scope>
</reference>
<dbReference type="FunFam" id="2.40.160.120:FF:000001">
    <property type="entry name" value="Oxysterol-binding protein"/>
    <property type="match status" value="1"/>
</dbReference>
<proteinExistence type="inferred from homology"/>
<dbReference type="AlphaFoldDB" id="A0AA85GJ13"/>
<keyword evidence="4" id="KW-0445">Lipid transport</keyword>
<feature type="region of interest" description="Disordered" evidence="5">
    <location>
        <begin position="531"/>
        <end position="562"/>
    </location>
</feature>
<protein>
    <recommendedName>
        <fullName evidence="4">Oxysterol-binding protein</fullName>
    </recommendedName>
</protein>
<feature type="compositionally biased region" description="Low complexity" evidence="5">
    <location>
        <begin position="551"/>
        <end position="562"/>
    </location>
</feature>
<name>A0AA85GJ13_9TREM</name>
<accession>A0AA85GJ13</accession>
<reference evidence="7" key="2">
    <citation type="submission" date="2023-11" db="UniProtKB">
        <authorList>
            <consortium name="WormBaseParasite"/>
        </authorList>
    </citation>
    <scope>IDENTIFICATION</scope>
</reference>
<evidence type="ECO:0000256" key="4">
    <source>
        <dbReference type="RuleBase" id="RU003845"/>
    </source>
</evidence>
<dbReference type="GO" id="GO:0005829">
    <property type="term" value="C:cytosol"/>
    <property type="evidence" value="ECO:0007669"/>
    <property type="project" value="TreeGrafter"/>
</dbReference>
<sequence length="591" mass="67475">MFRKDLPPSSRSCHIQASDIIASGEKFAWVSRRSLPCKMVKTDFSVWAFVKQCIGKELSKITMPIILNEPLSFLQRIAEYMEYSELLDKAVGEKDPIKRMELVSAFAVSSMSSNAGRIGKPFNPLLGETYELHYRNFVFVAEQVSHHPPITAFHVESDNYSLRATIQFKLRFWGKSVDVQPKGLVTLQLYHFNESYTWQNVNLTLHNILTGKIWVEHTGTLRITNHSLGLYCQLEFHSSNWSGHGCNRVTGELYAPSTLDKMQAVSASNTSHNTTANTTTNTISKNIFNHHSNSYALKRIIFGNWSRGLFTVEPNVWNEKEEIIDPKKSSNNNDNDDADGQSVNSSESIELLDYGFEIPLTGQRCLWIATPKPINSKDYYNFTQYTMGLNELTIRKSKISNDNITDSQKNSSVIMSNCTNNHREVIPCQKNSMYEQFLPPTDSRYRPDIRLFEMGLIDEAAVEKLRLEEKQRHKRKSLNGLRKISNFNWPISNNHKSTGKELNLTSTGMNSTTVNNTAKQFFTNNPFKKAFSSNSTGHRSTPADDNDNDKNSCTSTTTTTSDIMNPFTKQEEWLITGDYWKRDWSKCPDLY</sequence>
<comment type="similarity">
    <text evidence="1 3">Belongs to the OSBP family.</text>
</comment>
<dbReference type="InterPro" id="IPR000648">
    <property type="entry name" value="Oxysterol-bd"/>
</dbReference>
<dbReference type="GO" id="GO:0097038">
    <property type="term" value="C:perinuclear endoplasmic reticulum"/>
    <property type="evidence" value="ECO:0007669"/>
    <property type="project" value="TreeGrafter"/>
</dbReference>
<keyword evidence="2" id="KW-0446">Lipid-binding</keyword>
<dbReference type="GO" id="GO:0005886">
    <property type="term" value="C:plasma membrane"/>
    <property type="evidence" value="ECO:0007669"/>
    <property type="project" value="TreeGrafter"/>
</dbReference>
<dbReference type="InterPro" id="IPR037239">
    <property type="entry name" value="OSBP_sf"/>
</dbReference>
<evidence type="ECO:0000256" key="5">
    <source>
        <dbReference type="SAM" id="MobiDB-lite"/>
    </source>
</evidence>
<keyword evidence="4" id="KW-0813">Transport</keyword>